<dbReference type="InterPro" id="IPR032675">
    <property type="entry name" value="LRR_dom_sf"/>
</dbReference>
<name>A0AAD7N2K9_9AGAR</name>
<gene>
    <name evidence="1" type="ORF">B0H16DRAFT_1463860</name>
</gene>
<dbReference type="AlphaFoldDB" id="A0AAD7N2K9"/>
<dbReference type="EMBL" id="JARKIB010000093">
    <property type="protein sequence ID" value="KAJ7742772.1"/>
    <property type="molecule type" value="Genomic_DNA"/>
</dbReference>
<accession>A0AAD7N2K9</accession>
<dbReference type="SUPFAM" id="SSF52047">
    <property type="entry name" value="RNI-like"/>
    <property type="match status" value="1"/>
</dbReference>
<protein>
    <recommendedName>
        <fullName evidence="3">F-box domain-containing protein</fullName>
    </recommendedName>
</protein>
<organism evidence="1 2">
    <name type="scientific">Mycena metata</name>
    <dbReference type="NCBI Taxonomy" id="1033252"/>
    <lineage>
        <taxon>Eukaryota</taxon>
        <taxon>Fungi</taxon>
        <taxon>Dikarya</taxon>
        <taxon>Basidiomycota</taxon>
        <taxon>Agaricomycotina</taxon>
        <taxon>Agaricomycetes</taxon>
        <taxon>Agaricomycetidae</taxon>
        <taxon>Agaricales</taxon>
        <taxon>Marasmiineae</taxon>
        <taxon>Mycenaceae</taxon>
        <taxon>Mycena</taxon>
    </lineage>
</organism>
<sequence>MKHENLALRRRLAYAESQLETESLLSRRSTRLKEERQHRFTDEKNSTQRSLDSIVYPILTLPVEVTTEIFVHCLPENPILSGKLAPLLLGRICRKWRDIAYGHPRLWAALVVRSWGGASFEFLVRLWLRCARAVPLSLTLKLPYGHCLDSFFTTIGCCTRQCPSSLPFIEHWANLSSFSGTCFTPAECFDLLSRAPRLSHCEFNQIPVGLLATSTSHLLLPKLEHLQLNPHSVDIRPLLLVLDHLALPALRSLKIVGGFRGSDATTFQSFLQRAPKLQMFDGSFDETRGRLALGEVLTEALRAMPLLTSLRLSAEPTSISNIVCLLPQSHIFLPHLEKVALSTLSPVYWTDSLVTSFVDGLTSRWEAKSGLGRLVDFEYLFVRGIFASLDERIIACVSKLRGEGMRIHLVLSHTIAGFTVKLSYALVTLSHVTVEGWNYRLLL</sequence>
<dbReference type="Proteomes" id="UP001215598">
    <property type="component" value="Unassembled WGS sequence"/>
</dbReference>
<evidence type="ECO:0008006" key="3">
    <source>
        <dbReference type="Google" id="ProtNLM"/>
    </source>
</evidence>
<evidence type="ECO:0000313" key="2">
    <source>
        <dbReference type="Proteomes" id="UP001215598"/>
    </source>
</evidence>
<comment type="caution">
    <text evidence="1">The sequence shown here is derived from an EMBL/GenBank/DDBJ whole genome shotgun (WGS) entry which is preliminary data.</text>
</comment>
<reference evidence="1" key="1">
    <citation type="submission" date="2023-03" db="EMBL/GenBank/DDBJ databases">
        <title>Massive genome expansion in bonnet fungi (Mycena s.s.) driven by repeated elements and novel gene families across ecological guilds.</title>
        <authorList>
            <consortium name="Lawrence Berkeley National Laboratory"/>
            <person name="Harder C.B."/>
            <person name="Miyauchi S."/>
            <person name="Viragh M."/>
            <person name="Kuo A."/>
            <person name="Thoen E."/>
            <person name="Andreopoulos B."/>
            <person name="Lu D."/>
            <person name="Skrede I."/>
            <person name="Drula E."/>
            <person name="Henrissat B."/>
            <person name="Morin E."/>
            <person name="Kohler A."/>
            <person name="Barry K."/>
            <person name="LaButti K."/>
            <person name="Morin E."/>
            <person name="Salamov A."/>
            <person name="Lipzen A."/>
            <person name="Mereny Z."/>
            <person name="Hegedus B."/>
            <person name="Baldrian P."/>
            <person name="Stursova M."/>
            <person name="Weitz H."/>
            <person name="Taylor A."/>
            <person name="Grigoriev I.V."/>
            <person name="Nagy L.G."/>
            <person name="Martin F."/>
            <person name="Kauserud H."/>
        </authorList>
    </citation>
    <scope>NUCLEOTIDE SEQUENCE</scope>
    <source>
        <strain evidence="1">CBHHK182m</strain>
    </source>
</reference>
<dbReference type="Gene3D" id="3.80.10.10">
    <property type="entry name" value="Ribonuclease Inhibitor"/>
    <property type="match status" value="1"/>
</dbReference>
<keyword evidence="2" id="KW-1185">Reference proteome</keyword>
<evidence type="ECO:0000313" key="1">
    <source>
        <dbReference type="EMBL" id="KAJ7742772.1"/>
    </source>
</evidence>
<proteinExistence type="predicted"/>